<comment type="caution">
    <text evidence="1">The sequence shown here is derived from an EMBL/GenBank/DDBJ whole genome shotgun (WGS) entry which is preliminary data.</text>
</comment>
<accession>A0A6A4ZLG0</accession>
<organism evidence="1">
    <name type="scientific">Aphanomyces stellatus</name>
    <dbReference type="NCBI Taxonomy" id="120398"/>
    <lineage>
        <taxon>Eukaryota</taxon>
        <taxon>Sar</taxon>
        <taxon>Stramenopiles</taxon>
        <taxon>Oomycota</taxon>
        <taxon>Saprolegniomycetes</taxon>
        <taxon>Saprolegniales</taxon>
        <taxon>Verrucalvaceae</taxon>
        <taxon>Aphanomyces</taxon>
    </lineage>
</organism>
<dbReference type="InterPro" id="IPR050697">
    <property type="entry name" value="Adenylyl/Guanylyl_Cyclase_3/4"/>
</dbReference>
<feature type="non-terminal residue" evidence="1">
    <location>
        <position position="1"/>
    </location>
</feature>
<dbReference type="OrthoDB" id="2021138at2759"/>
<dbReference type="PANTHER" id="PTHR43081:SF1">
    <property type="entry name" value="ADENYLATE CYCLASE, TERMINAL-DIFFERENTIATION SPECIFIC"/>
    <property type="match status" value="1"/>
</dbReference>
<gene>
    <name evidence="1" type="ORF">As57867_002960</name>
</gene>
<evidence type="ECO:0000313" key="1">
    <source>
        <dbReference type="EMBL" id="KAF0716198.1"/>
    </source>
</evidence>
<dbReference type="Gene3D" id="3.30.70.1230">
    <property type="entry name" value="Nucleotide cyclase"/>
    <property type="match status" value="1"/>
</dbReference>
<protein>
    <recommendedName>
        <fullName evidence="2">Guanylate cyclase domain-containing protein</fullName>
    </recommendedName>
</protein>
<reference evidence="1" key="1">
    <citation type="submission" date="2019-06" db="EMBL/GenBank/DDBJ databases">
        <title>Genomics analysis of Aphanomyces spp. identifies a new class of oomycete effector associated with host adaptation.</title>
        <authorList>
            <person name="Gaulin E."/>
        </authorList>
    </citation>
    <scope>NUCLEOTIDE SEQUENCE</scope>
    <source>
        <strain evidence="1">CBS 578.67</strain>
    </source>
</reference>
<proteinExistence type="predicted"/>
<dbReference type="AlphaFoldDB" id="A0A6A4ZLG0"/>
<dbReference type="SUPFAM" id="SSF55073">
    <property type="entry name" value="Nucleotide cyclase"/>
    <property type="match status" value="1"/>
</dbReference>
<sequence>DLHDTLLRELLVRHQGYEITTAGDSFQLAFHTIGDAVAYCLDVQEKLMVQPWPPGFVDCHLPGSETVLVQQARLKRPKPVFHGVRVRMGIHASNSAEGDLVTQVHLVTHRLMYVGLSELIGREVSDIGHGGQIIVTVPVVRWLQSNVLNNTLWAQVHPMVMQELGVHHIDDLNIDLGIAHIVPVSLKERVALFAPLDEVVSRRSFIAANYTGSNYYELLHSPHQSDRPSYVAML</sequence>
<dbReference type="PANTHER" id="PTHR43081">
    <property type="entry name" value="ADENYLATE CYCLASE, TERMINAL-DIFFERENTIATION SPECIFIC-RELATED"/>
    <property type="match status" value="1"/>
</dbReference>
<evidence type="ECO:0008006" key="2">
    <source>
        <dbReference type="Google" id="ProtNLM"/>
    </source>
</evidence>
<name>A0A6A4ZLG0_9STRA</name>
<dbReference type="InterPro" id="IPR029787">
    <property type="entry name" value="Nucleotide_cyclase"/>
</dbReference>
<dbReference type="EMBL" id="VJMH01000443">
    <property type="protein sequence ID" value="KAF0716198.1"/>
    <property type="molecule type" value="Genomic_DNA"/>
</dbReference>